<dbReference type="GO" id="GO:0003887">
    <property type="term" value="F:DNA-directed DNA polymerase activity"/>
    <property type="evidence" value="ECO:0007669"/>
    <property type="project" value="UniProtKB-KW"/>
</dbReference>
<evidence type="ECO:0000256" key="23">
    <source>
        <dbReference type="ARBA" id="ARBA00032154"/>
    </source>
</evidence>
<evidence type="ECO:0000256" key="26">
    <source>
        <dbReference type="ARBA" id="ARBA00049244"/>
    </source>
</evidence>
<evidence type="ECO:0000256" key="22">
    <source>
        <dbReference type="ARBA" id="ARBA00030524"/>
    </source>
</evidence>
<dbReference type="InterPro" id="IPR054722">
    <property type="entry name" value="PolX-like_BBD"/>
</dbReference>
<evidence type="ECO:0000256" key="3">
    <source>
        <dbReference type="ARBA" id="ARBA00022612"/>
    </source>
</evidence>
<dbReference type="InterPro" id="IPR001878">
    <property type="entry name" value="Znf_CCHC"/>
</dbReference>
<evidence type="ECO:0000256" key="10">
    <source>
        <dbReference type="ARBA" id="ARBA00022741"/>
    </source>
</evidence>
<evidence type="ECO:0000256" key="11">
    <source>
        <dbReference type="ARBA" id="ARBA00022759"/>
    </source>
</evidence>
<dbReference type="InterPro" id="IPR012337">
    <property type="entry name" value="RNaseH-like_sf"/>
</dbReference>
<dbReference type="GO" id="GO:0008270">
    <property type="term" value="F:zinc ion binding"/>
    <property type="evidence" value="ECO:0007669"/>
    <property type="project" value="UniProtKB-KW"/>
</dbReference>
<dbReference type="AlphaFoldDB" id="A0A9Q3FPS9"/>
<dbReference type="GO" id="GO:0006508">
    <property type="term" value="P:proteolysis"/>
    <property type="evidence" value="ECO:0007669"/>
    <property type="project" value="UniProtKB-KW"/>
</dbReference>
<feature type="domain" description="Integrase catalytic" evidence="31">
    <location>
        <begin position="527"/>
        <end position="703"/>
    </location>
</feature>
<evidence type="ECO:0000256" key="1">
    <source>
        <dbReference type="ARBA" id="ARBA00002180"/>
    </source>
</evidence>
<keyword evidence="19" id="KW-0917">Virion maturation</keyword>
<dbReference type="SUPFAM" id="SSF53098">
    <property type="entry name" value="Ribonuclease H-like"/>
    <property type="match status" value="1"/>
</dbReference>
<keyword evidence="28" id="KW-0862">Zinc</keyword>
<dbReference type="InterPro" id="IPR025724">
    <property type="entry name" value="GAG-pre-integrase_dom"/>
</dbReference>
<keyword evidence="20" id="KW-0233">DNA recombination</keyword>
<keyword evidence="13" id="KW-0067">ATP-binding</keyword>
<feature type="domain" description="CCHC-type" evidence="30">
    <location>
        <begin position="292"/>
        <end position="306"/>
    </location>
</feature>
<keyword evidence="5" id="KW-0645">Protease</keyword>
<evidence type="ECO:0000256" key="24">
    <source>
        <dbReference type="ARBA" id="ARBA00033113"/>
    </source>
</evidence>
<evidence type="ECO:0000256" key="25">
    <source>
        <dbReference type="ARBA" id="ARBA00048173"/>
    </source>
</evidence>
<dbReference type="PROSITE" id="PS50994">
    <property type="entry name" value="INTEGRASE"/>
    <property type="match status" value="1"/>
</dbReference>
<keyword evidence="10" id="KW-0547">Nucleotide-binding</keyword>
<evidence type="ECO:0000256" key="17">
    <source>
        <dbReference type="ARBA" id="ARBA00022918"/>
    </source>
</evidence>
<comment type="catalytic activity">
    <reaction evidence="26">
        <text>DNA(n) + a 2'-deoxyribonucleoside 5'-triphosphate = DNA(n+1) + diphosphate</text>
        <dbReference type="Rhea" id="RHEA:22508"/>
        <dbReference type="Rhea" id="RHEA-COMP:17339"/>
        <dbReference type="Rhea" id="RHEA-COMP:17340"/>
        <dbReference type="ChEBI" id="CHEBI:33019"/>
        <dbReference type="ChEBI" id="CHEBI:61560"/>
        <dbReference type="ChEBI" id="CHEBI:173112"/>
        <dbReference type="EC" id="2.7.7.7"/>
    </reaction>
</comment>
<evidence type="ECO:0000256" key="8">
    <source>
        <dbReference type="ARBA" id="ARBA00022722"/>
    </source>
</evidence>
<evidence type="ECO:0000256" key="9">
    <source>
        <dbReference type="ARBA" id="ARBA00022723"/>
    </source>
</evidence>
<evidence type="ECO:0000256" key="14">
    <source>
        <dbReference type="ARBA" id="ARBA00022842"/>
    </source>
</evidence>
<dbReference type="Gene3D" id="4.10.60.10">
    <property type="entry name" value="Zinc finger, CCHC-type"/>
    <property type="match status" value="1"/>
</dbReference>
<proteinExistence type="predicted"/>
<dbReference type="Pfam" id="PF07727">
    <property type="entry name" value="RVT_2"/>
    <property type="match status" value="1"/>
</dbReference>
<evidence type="ECO:0000256" key="16">
    <source>
        <dbReference type="ARBA" id="ARBA00022908"/>
    </source>
</evidence>
<keyword evidence="12" id="KW-0378">Hydrolase</keyword>
<keyword evidence="21" id="KW-0511">Multifunctional enzyme</keyword>
<organism evidence="32 33">
    <name type="scientific">Austropuccinia psidii MF-1</name>
    <dbReference type="NCBI Taxonomy" id="1389203"/>
    <lineage>
        <taxon>Eukaryota</taxon>
        <taxon>Fungi</taxon>
        <taxon>Dikarya</taxon>
        <taxon>Basidiomycota</taxon>
        <taxon>Pucciniomycotina</taxon>
        <taxon>Pucciniomycetes</taxon>
        <taxon>Pucciniales</taxon>
        <taxon>Sphaerophragmiaceae</taxon>
        <taxon>Austropuccinia</taxon>
    </lineage>
</organism>
<evidence type="ECO:0000256" key="6">
    <source>
        <dbReference type="ARBA" id="ARBA00022679"/>
    </source>
</evidence>
<dbReference type="Pfam" id="PF25597">
    <property type="entry name" value="SH3_retrovirus"/>
    <property type="match status" value="1"/>
</dbReference>
<dbReference type="GO" id="GO:0005524">
    <property type="term" value="F:ATP binding"/>
    <property type="evidence" value="ECO:0007669"/>
    <property type="project" value="UniProtKB-KW"/>
</dbReference>
<dbReference type="PANTHER" id="PTHR42648:SF11">
    <property type="entry name" value="TRANSPOSON TY4-P GAG-POL POLYPROTEIN"/>
    <property type="match status" value="1"/>
</dbReference>
<keyword evidence="18" id="KW-0239">DNA-directed DNA polymerase</keyword>
<comment type="caution">
    <text evidence="32">The sequence shown here is derived from an EMBL/GenBank/DDBJ whole genome shotgun (WGS) entry which is preliminary data.</text>
</comment>
<comment type="function">
    <text evidence="27">Capsid protein (CA) is the structural component of the virus-like particle (VLP), forming the shell that encapsulates the retrotransposons dimeric RNA genome. The particles are assembled from trimer-clustered units and there are holes in the capsid shells that allow for the diffusion of macromolecules. CA also has nucleocapsid-like chaperone activity, promoting primer tRNA(i)-Met annealing to the multipartite primer-binding site (PBS), dimerization of Ty1 RNA and initiation of reverse transcription.</text>
</comment>
<dbReference type="InterPro" id="IPR013103">
    <property type="entry name" value="RVT_2"/>
</dbReference>
<reference evidence="32" key="1">
    <citation type="submission" date="2021-03" db="EMBL/GenBank/DDBJ databases">
        <title>Draft genome sequence of rust myrtle Austropuccinia psidii MF-1, a brazilian biotype.</title>
        <authorList>
            <person name="Quecine M.C."/>
            <person name="Pachon D.M.R."/>
            <person name="Bonatelli M.L."/>
            <person name="Correr F.H."/>
            <person name="Franceschini L.M."/>
            <person name="Leite T.F."/>
            <person name="Margarido G.R.A."/>
            <person name="Almeida C.A."/>
            <person name="Ferrarezi J.A."/>
            <person name="Labate C.A."/>
        </authorList>
    </citation>
    <scope>NUCLEOTIDE SEQUENCE</scope>
    <source>
        <strain evidence="32">MF-1</strain>
    </source>
</reference>
<evidence type="ECO:0000256" key="18">
    <source>
        <dbReference type="ARBA" id="ARBA00022932"/>
    </source>
</evidence>
<dbReference type="GO" id="GO:0006310">
    <property type="term" value="P:DNA recombination"/>
    <property type="evidence" value="ECO:0007669"/>
    <property type="project" value="UniProtKB-KW"/>
</dbReference>
<sequence>MSESQKVPDISSLNFELNSPVIARADKQAELLHRFSLIAERIQPRLSIDGGNFNAWSRALLNTWADCFMGDMEYFNSPERDIDYQRNLIAMSFLRHSIERTLFQSITSRIRMPNARTCFRALKDRFNKISWSSIVHHASTCFNPTDHSTNLTTHAINVGEAIEAIENQIGPMDSNLFTTLTLYFSAPQFQAQITSALDTRLAANPSLTVQSEDILDIVRQLTSKQSKYNEDDNSIQLSRINSQKSYPAKNKQREQERTPMRQSNNNYKNDSSPIAGKSEEWKKKWLTPRNPCFYCGEVGHWVPDCPAKKKAMKVKDRINSPRPSIARIGAVPALENNEILLDSGATHSVVGDVSLFTDLRTTDMRLSVTSSEQFNVGAIGRIELKTKFGTMTVDKVLYCAAIPGIILSIGQLIEQGFDIKLHNGLFTLSMGDRKFFSHQRNFRWFIAMDKDASIKPVSVDQIPPPINFSTRPDYSSKKECSYLWHQRMGHLSIRNIKRLLKFNAVKGFHTDTLHDVGICHPCSIAKSEHRPIQSPSRGSILTAGDMILADLIGPLPLSIDKKRYALIIQDSFSRLTAFIPLKDKSEAQIHLQTWMIQFMNTTRVTIKGLRTDNGTEFKNNNMDEFLRRRGIVHEYSMPYEHHQNGKIERTNRTISEIARTSLIAAGLPTTIWPWAFKHAVWIFNRTLHADEKKTPYEIISGMKPSLDLLRVFGAKSYIHHHLFKKDLSPRGIESYHVGVAPDSKGWLFWVPSKNSIIKSASAKIDESTFYQRTNISAIQALNIFDDSMIKEINLQDKMISSMNSSCEISNMIPTTYKEAFESADVDNWTTAIRDELSSMNDEKVFKIVNLKEALEVVPRESILSSKWVFVKKTKPERYKARLVARGFRQIQGINFEETFAPTPTFNALRLLFSTAVLMNWEIRTFDVKVAFLHSFIDKPVYMWPPQGLQIPKHHILKLEKALYGTKQAARCWWLHLKEILLKIGFIANKEDPSTYSFESKEGQALLWIHVDDGAITASSPKLMTSIITKLNDNLRIKWDDEINKIVGLTIEKRKNGYKFNQKDLIDKLTLLNPSKVTALSPLPHNCQLQSHKATQIDKEYLKRIGILLYIAQGSRPDIAYANGENKLTCYVDANWGGEGNRSTHGYLLLHGKNPVAWQSKRQVIVASSTAQAEYIALSFAAKECLWISHLFASTTGHLIPHMLSDNKTAIGIATDSISRKQTRHLIREFNLINEYIINGKIRLEWTSTNDQLADILTKSLGSIKTKQFTNIINHR</sequence>
<keyword evidence="6" id="KW-0808">Transferase</keyword>
<dbReference type="PANTHER" id="PTHR42648">
    <property type="entry name" value="TRANSPOSASE, PUTATIVE-RELATED"/>
    <property type="match status" value="1"/>
</dbReference>
<gene>
    <name evidence="32" type="ORF">O181_082092</name>
</gene>
<keyword evidence="9" id="KW-0479">Metal-binding</keyword>
<dbReference type="Pfam" id="PF13976">
    <property type="entry name" value="gag_pre-integrs"/>
    <property type="match status" value="1"/>
</dbReference>
<evidence type="ECO:0000256" key="2">
    <source>
        <dbReference type="ARBA" id="ARBA00022578"/>
    </source>
</evidence>
<dbReference type="GO" id="GO:0003723">
    <property type="term" value="F:RNA binding"/>
    <property type="evidence" value="ECO:0007669"/>
    <property type="project" value="UniProtKB-KW"/>
</dbReference>
<dbReference type="InterPro" id="IPR039537">
    <property type="entry name" value="Retrotran_Ty1/copia-like"/>
</dbReference>
<dbReference type="GO" id="GO:0032196">
    <property type="term" value="P:transposition"/>
    <property type="evidence" value="ECO:0007669"/>
    <property type="project" value="UniProtKB-KW"/>
</dbReference>
<dbReference type="PROSITE" id="PS50158">
    <property type="entry name" value="ZF_CCHC"/>
    <property type="match status" value="1"/>
</dbReference>
<evidence type="ECO:0000313" key="33">
    <source>
        <dbReference type="Proteomes" id="UP000765509"/>
    </source>
</evidence>
<evidence type="ECO:0000256" key="4">
    <source>
        <dbReference type="ARBA" id="ARBA00022664"/>
    </source>
</evidence>
<dbReference type="GO" id="GO:0004519">
    <property type="term" value="F:endonuclease activity"/>
    <property type="evidence" value="ECO:0007669"/>
    <property type="project" value="UniProtKB-KW"/>
</dbReference>
<feature type="region of interest" description="Disordered" evidence="29">
    <location>
        <begin position="228"/>
        <end position="280"/>
    </location>
</feature>
<dbReference type="InterPro" id="IPR001969">
    <property type="entry name" value="Aspartic_peptidase_AS"/>
</dbReference>
<dbReference type="InterPro" id="IPR036397">
    <property type="entry name" value="RNaseH_sf"/>
</dbReference>
<dbReference type="PROSITE" id="PS00141">
    <property type="entry name" value="ASP_PROTEASE"/>
    <property type="match status" value="1"/>
</dbReference>
<dbReference type="OrthoDB" id="3544839at2759"/>
<evidence type="ECO:0000256" key="19">
    <source>
        <dbReference type="ARBA" id="ARBA00023113"/>
    </source>
</evidence>
<dbReference type="SUPFAM" id="SSF57756">
    <property type="entry name" value="Retrovirus zinc finger-like domains"/>
    <property type="match status" value="1"/>
</dbReference>
<keyword evidence="8" id="KW-0540">Nuclease</keyword>
<keyword evidence="11" id="KW-0255">Endonuclease</keyword>
<evidence type="ECO:0000256" key="7">
    <source>
        <dbReference type="ARBA" id="ARBA00022695"/>
    </source>
</evidence>
<dbReference type="Proteomes" id="UP000765509">
    <property type="component" value="Unassembled WGS sequence"/>
</dbReference>
<protein>
    <recommendedName>
        <fullName evidence="22">Gag-Pol-p199</fullName>
    </recommendedName>
    <alternativeName>
        <fullName evidence="23">TY1A-TY1B</fullName>
    </alternativeName>
    <alternativeName>
        <fullName evidence="24">p190</fullName>
    </alternativeName>
</protein>
<keyword evidence="3" id="KW-1188">Viral release from host cell</keyword>
<evidence type="ECO:0000256" key="20">
    <source>
        <dbReference type="ARBA" id="ARBA00023172"/>
    </source>
</evidence>
<accession>A0A9Q3FPS9</accession>
<dbReference type="InterPro" id="IPR057670">
    <property type="entry name" value="SH3_retrovirus"/>
</dbReference>
<dbReference type="Pfam" id="PF00098">
    <property type="entry name" value="zf-CCHC"/>
    <property type="match status" value="1"/>
</dbReference>
<dbReference type="GO" id="GO:0006397">
    <property type="term" value="P:mRNA processing"/>
    <property type="evidence" value="ECO:0007669"/>
    <property type="project" value="UniProtKB-KW"/>
</dbReference>
<keyword evidence="14" id="KW-0460">Magnesium</keyword>
<dbReference type="SMART" id="SM00343">
    <property type="entry name" value="ZnF_C2HC"/>
    <property type="match status" value="1"/>
</dbReference>
<dbReference type="CDD" id="cd09272">
    <property type="entry name" value="RNase_HI_RT_Ty1"/>
    <property type="match status" value="1"/>
</dbReference>
<feature type="compositionally biased region" description="Polar residues" evidence="29">
    <location>
        <begin position="234"/>
        <end position="245"/>
    </location>
</feature>
<keyword evidence="16" id="KW-0229">DNA integration</keyword>
<dbReference type="InterPro" id="IPR001584">
    <property type="entry name" value="Integrase_cat-core"/>
</dbReference>
<dbReference type="InterPro" id="IPR036875">
    <property type="entry name" value="Znf_CCHC_sf"/>
</dbReference>
<keyword evidence="17" id="KW-0695">RNA-directed DNA polymerase</keyword>
<keyword evidence="28" id="KW-0863">Zinc-finger</keyword>
<keyword evidence="7" id="KW-0548">Nucleotidyltransferase</keyword>
<keyword evidence="15" id="KW-0694">RNA-binding</keyword>
<dbReference type="EMBL" id="AVOT02047096">
    <property type="protein sequence ID" value="MBW0542377.1"/>
    <property type="molecule type" value="Genomic_DNA"/>
</dbReference>
<name>A0A9Q3FPS9_9BASI</name>
<comment type="function">
    <text evidence="1">The aspartyl protease (PR) mediates the proteolytic cleavages of the Gag and Gag-Pol polyproteins after assembly of the VLP.</text>
</comment>
<comment type="catalytic activity">
    <reaction evidence="25">
        <text>DNA(n) + a 2'-deoxyribonucleoside 5'-triphosphate = DNA(n+1) + diphosphate</text>
        <dbReference type="Rhea" id="RHEA:22508"/>
        <dbReference type="Rhea" id="RHEA-COMP:17339"/>
        <dbReference type="Rhea" id="RHEA-COMP:17340"/>
        <dbReference type="ChEBI" id="CHEBI:33019"/>
        <dbReference type="ChEBI" id="CHEBI:61560"/>
        <dbReference type="ChEBI" id="CHEBI:173112"/>
        <dbReference type="EC" id="2.7.7.49"/>
    </reaction>
</comment>
<evidence type="ECO:0000256" key="21">
    <source>
        <dbReference type="ARBA" id="ARBA00023268"/>
    </source>
</evidence>
<dbReference type="Pfam" id="PF22936">
    <property type="entry name" value="Pol_BBD"/>
    <property type="match status" value="1"/>
</dbReference>
<evidence type="ECO:0000313" key="32">
    <source>
        <dbReference type="EMBL" id="MBW0542377.1"/>
    </source>
</evidence>
<evidence type="ECO:0000259" key="31">
    <source>
        <dbReference type="PROSITE" id="PS50994"/>
    </source>
</evidence>
<keyword evidence="4" id="KW-0507">mRNA processing</keyword>
<evidence type="ECO:0000256" key="5">
    <source>
        <dbReference type="ARBA" id="ARBA00022670"/>
    </source>
</evidence>
<dbReference type="Gene3D" id="3.30.420.10">
    <property type="entry name" value="Ribonuclease H-like superfamily/Ribonuclease H"/>
    <property type="match status" value="1"/>
</dbReference>
<dbReference type="GO" id="GO:0004190">
    <property type="term" value="F:aspartic-type endopeptidase activity"/>
    <property type="evidence" value="ECO:0007669"/>
    <property type="project" value="InterPro"/>
</dbReference>
<evidence type="ECO:0000259" key="30">
    <source>
        <dbReference type="PROSITE" id="PS50158"/>
    </source>
</evidence>
<evidence type="ECO:0000256" key="28">
    <source>
        <dbReference type="PROSITE-ProRule" id="PRU00047"/>
    </source>
</evidence>
<keyword evidence="2" id="KW-0815">Transposition</keyword>
<evidence type="ECO:0000256" key="15">
    <source>
        <dbReference type="ARBA" id="ARBA00022884"/>
    </source>
</evidence>
<keyword evidence="33" id="KW-1185">Reference proteome</keyword>
<evidence type="ECO:0000256" key="13">
    <source>
        <dbReference type="ARBA" id="ARBA00022840"/>
    </source>
</evidence>
<dbReference type="GO" id="GO:0005634">
    <property type="term" value="C:nucleus"/>
    <property type="evidence" value="ECO:0007669"/>
    <property type="project" value="UniProtKB-ARBA"/>
</dbReference>
<dbReference type="GO" id="GO:0015074">
    <property type="term" value="P:DNA integration"/>
    <property type="evidence" value="ECO:0007669"/>
    <property type="project" value="UniProtKB-KW"/>
</dbReference>
<dbReference type="GO" id="GO:0003964">
    <property type="term" value="F:RNA-directed DNA polymerase activity"/>
    <property type="evidence" value="ECO:0007669"/>
    <property type="project" value="UniProtKB-KW"/>
</dbReference>
<feature type="compositionally biased region" description="Polar residues" evidence="29">
    <location>
        <begin position="260"/>
        <end position="272"/>
    </location>
</feature>
<evidence type="ECO:0000256" key="29">
    <source>
        <dbReference type="SAM" id="MobiDB-lite"/>
    </source>
</evidence>
<evidence type="ECO:0000256" key="12">
    <source>
        <dbReference type="ARBA" id="ARBA00022801"/>
    </source>
</evidence>
<evidence type="ECO:0000256" key="27">
    <source>
        <dbReference type="ARBA" id="ARBA00057243"/>
    </source>
</evidence>